<keyword evidence="1" id="KW-0560">Oxidoreductase</keyword>
<evidence type="ECO:0000256" key="1">
    <source>
        <dbReference type="ARBA" id="ARBA00023002"/>
    </source>
</evidence>
<dbReference type="Gene3D" id="3.40.50.720">
    <property type="entry name" value="NAD(P)-binding Rossmann-like Domain"/>
    <property type="match status" value="1"/>
</dbReference>
<evidence type="ECO:0000313" key="3">
    <source>
        <dbReference type="WBParaSite" id="PEQ_0000063201-mRNA-1"/>
    </source>
</evidence>
<name>A0A914RFY9_PAREQ</name>
<dbReference type="WBParaSite" id="PEQ_0000063201-mRNA-1">
    <property type="protein sequence ID" value="PEQ_0000063201-mRNA-1"/>
    <property type="gene ID" value="PEQ_0000063201"/>
</dbReference>
<dbReference type="SUPFAM" id="SSF51735">
    <property type="entry name" value="NAD(P)-binding Rossmann-fold domains"/>
    <property type="match status" value="1"/>
</dbReference>
<dbReference type="InterPro" id="IPR036291">
    <property type="entry name" value="NAD(P)-bd_dom_sf"/>
</dbReference>
<keyword evidence="2" id="KW-1185">Reference proteome</keyword>
<accession>A0A914RFY9</accession>
<dbReference type="AlphaFoldDB" id="A0A914RFY9"/>
<proteinExistence type="predicted"/>
<dbReference type="PANTHER" id="PTHR43658:SF8">
    <property type="entry name" value="17-BETA-HYDROXYSTEROID DEHYDROGENASE 14-RELATED"/>
    <property type="match status" value="1"/>
</dbReference>
<dbReference type="Proteomes" id="UP000887564">
    <property type="component" value="Unplaced"/>
</dbReference>
<evidence type="ECO:0000313" key="2">
    <source>
        <dbReference type="Proteomes" id="UP000887564"/>
    </source>
</evidence>
<sequence>MFRDDSLCRYSIIKINVMGYFNVTAYAAELFAENEKDDMGQRGVIINTASIAAFDGQAGQVCFYLQLIFLSSLL</sequence>
<dbReference type="PANTHER" id="PTHR43658">
    <property type="entry name" value="SHORT-CHAIN DEHYDROGENASE/REDUCTASE"/>
    <property type="match status" value="1"/>
</dbReference>
<dbReference type="GO" id="GO:0016491">
    <property type="term" value="F:oxidoreductase activity"/>
    <property type="evidence" value="ECO:0007669"/>
    <property type="project" value="UniProtKB-KW"/>
</dbReference>
<reference evidence="3" key="1">
    <citation type="submission" date="2022-11" db="UniProtKB">
        <authorList>
            <consortium name="WormBaseParasite"/>
        </authorList>
    </citation>
    <scope>IDENTIFICATION</scope>
</reference>
<organism evidence="2 3">
    <name type="scientific">Parascaris equorum</name>
    <name type="common">Equine roundworm</name>
    <dbReference type="NCBI Taxonomy" id="6256"/>
    <lineage>
        <taxon>Eukaryota</taxon>
        <taxon>Metazoa</taxon>
        <taxon>Ecdysozoa</taxon>
        <taxon>Nematoda</taxon>
        <taxon>Chromadorea</taxon>
        <taxon>Rhabditida</taxon>
        <taxon>Spirurina</taxon>
        <taxon>Ascaridomorpha</taxon>
        <taxon>Ascaridoidea</taxon>
        <taxon>Ascarididae</taxon>
        <taxon>Parascaris</taxon>
    </lineage>
</organism>
<protein>
    <submittedName>
        <fullName evidence="3">3-hydroxyacyl-CoA dehydrogenase type-2</fullName>
    </submittedName>
</protein>